<dbReference type="RefSeq" id="WP_160381912.1">
    <property type="nucleotide sequence ID" value="NZ_WNXQ01000003.1"/>
</dbReference>
<comment type="similarity">
    <text evidence="2 5">Belongs to the DegT/DnrJ/EryC1 family.</text>
</comment>
<dbReference type="SUPFAM" id="SSF53383">
    <property type="entry name" value="PLP-dependent transferases"/>
    <property type="match status" value="1"/>
</dbReference>
<evidence type="ECO:0000313" key="7">
    <source>
        <dbReference type="Proteomes" id="UP000443843"/>
    </source>
</evidence>
<protein>
    <submittedName>
        <fullName evidence="6">Erythromycin biosynthesis sensory transduction protein eryC1</fullName>
    </submittedName>
</protein>
<dbReference type="Pfam" id="PF01041">
    <property type="entry name" value="DegT_DnrJ_EryC1"/>
    <property type="match status" value="1"/>
</dbReference>
<feature type="active site" description="Proton acceptor" evidence="3">
    <location>
        <position position="186"/>
    </location>
</feature>
<dbReference type="GO" id="GO:0000271">
    <property type="term" value="P:polysaccharide biosynthetic process"/>
    <property type="evidence" value="ECO:0007669"/>
    <property type="project" value="TreeGrafter"/>
</dbReference>
<evidence type="ECO:0000256" key="3">
    <source>
        <dbReference type="PIRSR" id="PIRSR000390-1"/>
    </source>
</evidence>
<dbReference type="Gene3D" id="3.90.1150.10">
    <property type="entry name" value="Aspartate Aminotransferase, domain 1"/>
    <property type="match status" value="1"/>
</dbReference>
<dbReference type="AlphaFoldDB" id="A0A844W4A2"/>
<organism evidence="6 7">
    <name type="scientific">Pseudooceanicola pacificus</name>
    <dbReference type="NCBI Taxonomy" id="2676438"/>
    <lineage>
        <taxon>Bacteria</taxon>
        <taxon>Pseudomonadati</taxon>
        <taxon>Pseudomonadota</taxon>
        <taxon>Alphaproteobacteria</taxon>
        <taxon>Rhodobacterales</taxon>
        <taxon>Paracoccaceae</taxon>
        <taxon>Pseudooceanicola</taxon>
    </lineage>
</organism>
<dbReference type="InterPro" id="IPR015422">
    <property type="entry name" value="PyrdxlP-dep_Trfase_small"/>
</dbReference>
<proteinExistence type="inferred from homology"/>
<accession>A0A844W4A2</accession>
<gene>
    <name evidence="6" type="ORF">GLS40_06365</name>
</gene>
<dbReference type="PIRSF" id="PIRSF000390">
    <property type="entry name" value="PLP_StrS"/>
    <property type="match status" value="1"/>
</dbReference>
<evidence type="ECO:0000256" key="4">
    <source>
        <dbReference type="PIRSR" id="PIRSR000390-2"/>
    </source>
</evidence>
<evidence type="ECO:0000256" key="1">
    <source>
        <dbReference type="ARBA" id="ARBA00022898"/>
    </source>
</evidence>
<evidence type="ECO:0000313" key="6">
    <source>
        <dbReference type="EMBL" id="MWB77641.1"/>
    </source>
</evidence>
<dbReference type="Gene3D" id="3.40.640.10">
    <property type="entry name" value="Type I PLP-dependent aspartate aminotransferase-like (Major domain)"/>
    <property type="match status" value="1"/>
</dbReference>
<evidence type="ECO:0000256" key="2">
    <source>
        <dbReference type="ARBA" id="ARBA00037999"/>
    </source>
</evidence>
<dbReference type="GO" id="GO:0030170">
    <property type="term" value="F:pyridoxal phosphate binding"/>
    <property type="evidence" value="ECO:0007669"/>
    <property type="project" value="TreeGrafter"/>
</dbReference>
<keyword evidence="1 4" id="KW-0663">Pyridoxal phosphate</keyword>
<dbReference type="InterPro" id="IPR015421">
    <property type="entry name" value="PyrdxlP-dep_Trfase_major"/>
</dbReference>
<name>A0A844W4A2_9RHOB</name>
<sequence length="376" mass="40545">MTIPMYDPVALYHAQKAEFDAAILRVLESGRIDWGAELPGFEAEFAAWLGVDHVVGVGSGSAALRAALRALGIGPGDEVITVSNTDLGGPASIRMVGAKIVWVDIEADTRCIDPALVEAAITPRTRAILPVDMFGHPADMRALRKIADAHGLPIVQDSCLSLGAEVDGTMIGSLAEITCFSFSAGKHLGAFGSGGACATNDPRLADLIRKFSSDGQDRAHHYAQPRPLALHHVTDGENARLHEIQAAILRVKLPRLSETLTLRRTQARIYRELLADLPITLPAQRPGCRHAWRNYTPEFDDRAAVHAFLAERGIGSNALYSPGMHAQPVYAEPGHEPRDLPVTERVCRRILSLPIGPHLDLGQIAEVAAAVRAFFD</sequence>
<comment type="caution">
    <text evidence="6">The sequence shown here is derived from an EMBL/GenBank/DDBJ whole genome shotgun (WGS) entry which is preliminary data.</text>
</comment>
<feature type="modified residue" description="N6-(pyridoxal phosphate)lysine" evidence="4">
    <location>
        <position position="186"/>
    </location>
</feature>
<dbReference type="PANTHER" id="PTHR30244:SF36">
    <property type="entry name" value="3-OXO-GLUCOSE-6-PHOSPHATE:GLUTAMATE AMINOTRANSFERASE"/>
    <property type="match status" value="1"/>
</dbReference>
<dbReference type="InterPro" id="IPR015424">
    <property type="entry name" value="PyrdxlP-dep_Trfase"/>
</dbReference>
<dbReference type="InterPro" id="IPR000653">
    <property type="entry name" value="DegT/StrS_aminotransferase"/>
</dbReference>
<dbReference type="EMBL" id="WNXQ01000003">
    <property type="protein sequence ID" value="MWB77641.1"/>
    <property type="molecule type" value="Genomic_DNA"/>
</dbReference>
<keyword evidence="7" id="KW-1185">Reference proteome</keyword>
<dbReference type="PANTHER" id="PTHR30244">
    <property type="entry name" value="TRANSAMINASE"/>
    <property type="match status" value="1"/>
</dbReference>
<reference evidence="6 7" key="1">
    <citation type="submission" date="2019-11" db="EMBL/GenBank/DDBJ databases">
        <title>Pseudooceanicola pacifica sp. nov., isolated from deep-sea sediment of the Pacific Ocean.</title>
        <authorList>
            <person name="Lyu L."/>
        </authorList>
    </citation>
    <scope>NUCLEOTIDE SEQUENCE [LARGE SCALE GENOMIC DNA]</scope>
    <source>
        <strain evidence="6 7">216_PA32_1</strain>
    </source>
</reference>
<evidence type="ECO:0000256" key="5">
    <source>
        <dbReference type="RuleBase" id="RU004508"/>
    </source>
</evidence>
<dbReference type="Proteomes" id="UP000443843">
    <property type="component" value="Unassembled WGS sequence"/>
</dbReference>
<dbReference type="GO" id="GO:0008483">
    <property type="term" value="F:transaminase activity"/>
    <property type="evidence" value="ECO:0007669"/>
    <property type="project" value="TreeGrafter"/>
</dbReference>
<dbReference type="CDD" id="cd00616">
    <property type="entry name" value="AHBA_syn"/>
    <property type="match status" value="1"/>
</dbReference>